<comment type="caution">
    <text evidence="5">The sequence shown here is derived from an EMBL/GenBank/DDBJ whole genome shotgun (WGS) entry which is preliminary data.</text>
</comment>
<dbReference type="InterPro" id="IPR044560">
    <property type="entry name" value="MOase"/>
</dbReference>
<dbReference type="Pfam" id="PF01494">
    <property type="entry name" value="FAD_binding_3"/>
    <property type="match status" value="1"/>
</dbReference>
<keyword evidence="2" id="KW-0503">Monooxygenase</keyword>
<dbReference type="SUPFAM" id="SSF51905">
    <property type="entry name" value="FAD/NAD(P)-binding domain"/>
    <property type="match status" value="1"/>
</dbReference>
<keyword evidence="6" id="KW-1185">Reference proteome</keyword>
<sequence length="417" mass="46134">MESRVEDIVIVGAGIAGLATSLGLHRLGVQSLVLESSNNLRVTGFAISIWTNAWKALDALGIGNILRQQHIQLRGNVTTSLMTGQQKSSTALANATGKHAAHEVRCVRRQLLLEALANELPSGTIRFSSKVVAIEESDFTKLVHLADGTVIRTKVLIGSDGVNSVVAKWLGFNKATFSRRVSIRGCVTLTSGHNLEPMFMQFFGKGCRNGVLPCDDKTVYWFFTSPHIEEEKKLEGNLAKLKQFVLEKLESMPSDVKALIENTDLDHILSTPLRYRHPWELVFGNINKGNVCVAGDAFHPMTPDLGQGGCCALEDGVVLARCLGEVFCTKPGEDVRNNKGEEEEEEQYKRIEASLKKYANERRWRSMNIVFVAYVTGIIRQGESKLVSFFRDKFFAAFLAVIQLKIADFDCGKLRSS</sequence>
<evidence type="ECO:0000256" key="3">
    <source>
        <dbReference type="ARBA" id="ARBA00024018"/>
    </source>
</evidence>
<dbReference type="InterPro" id="IPR002938">
    <property type="entry name" value="FAD-bd"/>
</dbReference>
<dbReference type="GO" id="GO:0071949">
    <property type="term" value="F:FAD binding"/>
    <property type="evidence" value="ECO:0007669"/>
    <property type="project" value="InterPro"/>
</dbReference>
<evidence type="ECO:0000313" key="6">
    <source>
        <dbReference type="Proteomes" id="UP001293593"/>
    </source>
</evidence>
<reference evidence="5" key="1">
    <citation type="submission" date="2023-10" db="EMBL/GenBank/DDBJ databases">
        <title>Chromosome-level genome of the transformable northern wattle, Acacia crassicarpa.</title>
        <authorList>
            <person name="Massaro I."/>
            <person name="Sinha N.R."/>
            <person name="Poethig S."/>
            <person name="Leichty A.R."/>
        </authorList>
    </citation>
    <scope>NUCLEOTIDE SEQUENCE</scope>
    <source>
        <strain evidence="5">Acra3RX</strain>
        <tissue evidence="5">Leaf</tissue>
    </source>
</reference>
<dbReference type="PANTHER" id="PTHR45934:SF20">
    <property type="entry name" value="MONOOXYGENASE 2-RELATED"/>
    <property type="match status" value="1"/>
</dbReference>
<comment type="similarity">
    <text evidence="3">Belongs to the 3-hydroxybenzoate 6-hydroxylase family.</text>
</comment>
<dbReference type="EMBL" id="JAWXYG010000011">
    <property type="protein sequence ID" value="KAK4259852.1"/>
    <property type="molecule type" value="Genomic_DNA"/>
</dbReference>
<dbReference type="GO" id="GO:0004497">
    <property type="term" value="F:monooxygenase activity"/>
    <property type="evidence" value="ECO:0007669"/>
    <property type="project" value="UniProtKB-KW"/>
</dbReference>
<accession>A0AAE1MAG1</accession>
<organism evidence="5 6">
    <name type="scientific">Acacia crassicarpa</name>
    <name type="common">northern wattle</name>
    <dbReference type="NCBI Taxonomy" id="499986"/>
    <lineage>
        <taxon>Eukaryota</taxon>
        <taxon>Viridiplantae</taxon>
        <taxon>Streptophyta</taxon>
        <taxon>Embryophyta</taxon>
        <taxon>Tracheophyta</taxon>
        <taxon>Spermatophyta</taxon>
        <taxon>Magnoliopsida</taxon>
        <taxon>eudicotyledons</taxon>
        <taxon>Gunneridae</taxon>
        <taxon>Pentapetalae</taxon>
        <taxon>rosids</taxon>
        <taxon>fabids</taxon>
        <taxon>Fabales</taxon>
        <taxon>Fabaceae</taxon>
        <taxon>Caesalpinioideae</taxon>
        <taxon>mimosoid clade</taxon>
        <taxon>Acacieae</taxon>
        <taxon>Acacia</taxon>
    </lineage>
</organism>
<name>A0AAE1MAG1_9FABA</name>
<dbReference type="InterPro" id="IPR036188">
    <property type="entry name" value="FAD/NAD-bd_sf"/>
</dbReference>
<proteinExistence type="inferred from homology"/>
<keyword evidence="1" id="KW-0560">Oxidoreductase</keyword>
<protein>
    <recommendedName>
        <fullName evidence="4">FAD-binding domain-containing protein</fullName>
    </recommendedName>
</protein>
<dbReference type="AlphaFoldDB" id="A0AAE1MAG1"/>
<evidence type="ECO:0000259" key="4">
    <source>
        <dbReference type="Pfam" id="PF01494"/>
    </source>
</evidence>
<evidence type="ECO:0000313" key="5">
    <source>
        <dbReference type="EMBL" id="KAK4259852.1"/>
    </source>
</evidence>
<dbReference type="PRINTS" id="PR00420">
    <property type="entry name" value="RNGMNOXGNASE"/>
</dbReference>
<dbReference type="Gene3D" id="3.50.50.60">
    <property type="entry name" value="FAD/NAD(P)-binding domain"/>
    <property type="match status" value="1"/>
</dbReference>
<feature type="domain" description="FAD-binding" evidence="4">
    <location>
        <begin position="7"/>
        <end position="327"/>
    </location>
</feature>
<evidence type="ECO:0000256" key="1">
    <source>
        <dbReference type="ARBA" id="ARBA00023002"/>
    </source>
</evidence>
<dbReference type="Proteomes" id="UP001293593">
    <property type="component" value="Unassembled WGS sequence"/>
</dbReference>
<gene>
    <name evidence="5" type="ORF">QN277_006142</name>
</gene>
<dbReference type="PANTHER" id="PTHR45934">
    <property type="entry name" value="FAD/NAD(P)-BINDING OXIDOREDUCTASE FAMILY PROTEIN"/>
    <property type="match status" value="1"/>
</dbReference>
<evidence type="ECO:0000256" key="2">
    <source>
        <dbReference type="ARBA" id="ARBA00023033"/>
    </source>
</evidence>